<gene>
    <name evidence="4" type="primary">rplO</name>
    <name evidence="8" type="ORF">A2663_01305</name>
</gene>
<evidence type="ECO:0000256" key="1">
    <source>
        <dbReference type="ARBA" id="ARBA00007320"/>
    </source>
</evidence>
<comment type="caution">
    <text evidence="8">The sequence shown here is derived from an EMBL/GenBank/DDBJ whole genome shotgun (WGS) entry which is preliminary data.</text>
</comment>
<dbReference type="SUPFAM" id="SSF52080">
    <property type="entry name" value="Ribosomal proteins L15p and L18e"/>
    <property type="match status" value="1"/>
</dbReference>
<dbReference type="EMBL" id="MHIF01000051">
    <property type="protein sequence ID" value="OGY46960.1"/>
    <property type="molecule type" value="Genomic_DNA"/>
</dbReference>
<name>A0A1G1Y5D4_9BACT</name>
<sequence>MSELTLHNLTINKKSRKNPKRLGRGNASGHGTYSTRGQKGQKARSGGSKGLRRWALVQQLRSKPKIGGFRSLRPKSATVNVSQLESNFAAGEIVNAKKLIEKNLIKSAKTGIKILGEGRLTKKLTVFADSFSKSAESAIIKAGGKAQKTR</sequence>
<organism evidence="8 9">
    <name type="scientific">Candidatus Buchananbacteria bacterium RIFCSPHIGHO2_01_FULL_46_12</name>
    <dbReference type="NCBI Taxonomy" id="1797536"/>
    <lineage>
        <taxon>Bacteria</taxon>
        <taxon>Candidatus Buchananiibacteriota</taxon>
    </lineage>
</organism>
<evidence type="ECO:0000256" key="3">
    <source>
        <dbReference type="ARBA" id="ARBA00023274"/>
    </source>
</evidence>
<dbReference type="InterPro" id="IPR030878">
    <property type="entry name" value="Ribosomal_uL15"/>
</dbReference>
<accession>A0A1G1Y5D4</accession>
<dbReference type="GO" id="GO:0003735">
    <property type="term" value="F:structural constituent of ribosome"/>
    <property type="evidence" value="ECO:0007669"/>
    <property type="project" value="InterPro"/>
</dbReference>
<proteinExistence type="inferred from homology"/>
<reference evidence="8 9" key="1">
    <citation type="journal article" date="2016" name="Nat. Commun.">
        <title>Thousands of microbial genomes shed light on interconnected biogeochemical processes in an aquifer system.</title>
        <authorList>
            <person name="Anantharaman K."/>
            <person name="Brown C.T."/>
            <person name="Hug L.A."/>
            <person name="Sharon I."/>
            <person name="Castelle C.J."/>
            <person name="Probst A.J."/>
            <person name="Thomas B.C."/>
            <person name="Singh A."/>
            <person name="Wilkins M.J."/>
            <person name="Karaoz U."/>
            <person name="Brodie E.L."/>
            <person name="Williams K.H."/>
            <person name="Hubbard S.S."/>
            <person name="Banfield J.F."/>
        </authorList>
    </citation>
    <scope>NUCLEOTIDE SEQUENCE [LARGE SCALE GENOMIC DNA]</scope>
</reference>
<dbReference type="PROSITE" id="PS00475">
    <property type="entry name" value="RIBOSOMAL_L15"/>
    <property type="match status" value="1"/>
</dbReference>
<feature type="region of interest" description="Disordered" evidence="6">
    <location>
        <begin position="1"/>
        <end position="51"/>
    </location>
</feature>
<evidence type="ECO:0000256" key="4">
    <source>
        <dbReference type="HAMAP-Rule" id="MF_01341"/>
    </source>
</evidence>
<dbReference type="GO" id="GO:0022625">
    <property type="term" value="C:cytosolic large ribosomal subunit"/>
    <property type="evidence" value="ECO:0007669"/>
    <property type="project" value="TreeGrafter"/>
</dbReference>
<keyword evidence="3 4" id="KW-0687">Ribonucleoprotein</keyword>
<keyword evidence="4" id="KW-0699">rRNA-binding</keyword>
<feature type="compositionally biased region" description="Polar residues" evidence="6">
    <location>
        <begin position="29"/>
        <end position="38"/>
    </location>
</feature>
<evidence type="ECO:0000256" key="2">
    <source>
        <dbReference type="ARBA" id="ARBA00022980"/>
    </source>
</evidence>
<dbReference type="Pfam" id="PF00828">
    <property type="entry name" value="Ribosomal_L27A"/>
    <property type="match status" value="1"/>
</dbReference>
<dbReference type="Proteomes" id="UP000178432">
    <property type="component" value="Unassembled WGS sequence"/>
</dbReference>
<keyword evidence="2 4" id="KW-0689">Ribosomal protein</keyword>
<dbReference type="PANTHER" id="PTHR12934:SF11">
    <property type="entry name" value="LARGE RIBOSOMAL SUBUNIT PROTEIN UL15M"/>
    <property type="match status" value="1"/>
</dbReference>
<evidence type="ECO:0000256" key="6">
    <source>
        <dbReference type="SAM" id="MobiDB-lite"/>
    </source>
</evidence>
<comment type="subunit">
    <text evidence="4">Part of the 50S ribosomal subunit.</text>
</comment>
<dbReference type="InterPro" id="IPR036227">
    <property type="entry name" value="Ribosomal_uL15/eL18_sf"/>
</dbReference>
<keyword evidence="4" id="KW-0694">RNA-binding</keyword>
<evidence type="ECO:0000313" key="8">
    <source>
        <dbReference type="EMBL" id="OGY46960.1"/>
    </source>
</evidence>
<dbReference type="Gene3D" id="3.100.10.10">
    <property type="match status" value="1"/>
</dbReference>
<dbReference type="InterPro" id="IPR001196">
    <property type="entry name" value="Ribosomal_uL15_CS"/>
</dbReference>
<dbReference type="HAMAP" id="MF_01341">
    <property type="entry name" value="Ribosomal_uL15"/>
    <property type="match status" value="1"/>
</dbReference>
<feature type="compositionally biased region" description="Basic residues" evidence="6">
    <location>
        <begin position="13"/>
        <end position="23"/>
    </location>
</feature>
<dbReference type="GO" id="GO:0006412">
    <property type="term" value="P:translation"/>
    <property type="evidence" value="ECO:0007669"/>
    <property type="project" value="UniProtKB-UniRule"/>
</dbReference>
<evidence type="ECO:0000313" key="9">
    <source>
        <dbReference type="Proteomes" id="UP000178432"/>
    </source>
</evidence>
<feature type="compositionally biased region" description="Polar residues" evidence="6">
    <location>
        <begin position="1"/>
        <end position="12"/>
    </location>
</feature>
<evidence type="ECO:0000259" key="7">
    <source>
        <dbReference type="Pfam" id="PF00828"/>
    </source>
</evidence>
<dbReference type="GO" id="GO:0019843">
    <property type="term" value="F:rRNA binding"/>
    <property type="evidence" value="ECO:0007669"/>
    <property type="project" value="UniProtKB-UniRule"/>
</dbReference>
<dbReference type="PANTHER" id="PTHR12934">
    <property type="entry name" value="50S RIBOSOMAL PROTEIN L15"/>
    <property type="match status" value="1"/>
</dbReference>
<dbReference type="InterPro" id="IPR021131">
    <property type="entry name" value="Ribosomal_uL15/eL18"/>
</dbReference>
<dbReference type="InterPro" id="IPR005749">
    <property type="entry name" value="Ribosomal_uL15_bac-type"/>
</dbReference>
<dbReference type="AlphaFoldDB" id="A0A1G1Y5D4"/>
<evidence type="ECO:0000256" key="5">
    <source>
        <dbReference type="RuleBase" id="RU003888"/>
    </source>
</evidence>
<dbReference type="NCBIfam" id="TIGR01071">
    <property type="entry name" value="rplO_bact"/>
    <property type="match status" value="1"/>
</dbReference>
<comment type="similarity">
    <text evidence="1 4 5">Belongs to the universal ribosomal protein uL15 family.</text>
</comment>
<comment type="function">
    <text evidence="4">Binds to the 23S rRNA.</text>
</comment>
<protein>
    <recommendedName>
        <fullName evidence="4">Large ribosomal subunit protein uL15</fullName>
    </recommendedName>
</protein>
<feature type="domain" description="Large ribosomal subunit protein uL15/eL18" evidence="7">
    <location>
        <begin position="78"/>
        <end position="146"/>
    </location>
</feature>